<dbReference type="Gene3D" id="2.10.50.10">
    <property type="entry name" value="Tumor Necrosis Factor Receptor, subunit A, domain 2"/>
    <property type="match status" value="3"/>
</dbReference>
<dbReference type="InterPro" id="IPR011029">
    <property type="entry name" value="DEATH-like_dom_sf"/>
</dbReference>
<dbReference type="GO" id="GO:0043235">
    <property type="term" value="C:receptor complex"/>
    <property type="evidence" value="ECO:0007669"/>
    <property type="project" value="TreeGrafter"/>
</dbReference>
<dbReference type="STRING" id="42514.ENSPNAP00000013875"/>
<keyword evidence="3" id="KW-0677">Repeat</keyword>
<evidence type="ECO:0000256" key="2">
    <source>
        <dbReference type="ARBA" id="ARBA00022729"/>
    </source>
</evidence>
<evidence type="ECO:0000256" key="4">
    <source>
        <dbReference type="ARBA" id="ARBA00023157"/>
    </source>
</evidence>
<evidence type="ECO:0000256" key="1">
    <source>
        <dbReference type="ARBA" id="ARBA00022703"/>
    </source>
</evidence>
<dbReference type="Gene3D" id="1.10.533.10">
    <property type="entry name" value="Death Domain, Fas"/>
    <property type="match status" value="1"/>
</dbReference>
<dbReference type="InterPro" id="IPR000488">
    <property type="entry name" value="Death_dom"/>
</dbReference>
<dbReference type="SMART" id="SM00208">
    <property type="entry name" value="TNFR"/>
    <property type="match status" value="3"/>
</dbReference>
<gene>
    <name evidence="12" type="primary">TNFRSF1A</name>
</gene>
<dbReference type="SUPFAM" id="SSF57586">
    <property type="entry name" value="TNF receptor-like"/>
    <property type="match status" value="2"/>
</dbReference>
<feature type="repeat" description="TNFR-Cys" evidence="6">
    <location>
        <begin position="84"/>
        <end position="124"/>
    </location>
</feature>
<dbReference type="RefSeq" id="XP_017555988.1">
    <property type="nucleotide sequence ID" value="XM_017700499.2"/>
</dbReference>
<dbReference type="GO" id="GO:0005031">
    <property type="term" value="F:tumor necrosis factor receptor activity"/>
    <property type="evidence" value="ECO:0007669"/>
    <property type="project" value="TreeGrafter"/>
</dbReference>
<dbReference type="Ensembl" id="ENSPNAT00000021943.2">
    <property type="protein sequence ID" value="ENSPNAP00000013875.1"/>
    <property type="gene ID" value="ENSPNAG00000005582.2"/>
</dbReference>
<feature type="domain" description="TNFR-Cys" evidence="10">
    <location>
        <begin position="125"/>
        <end position="166"/>
    </location>
</feature>
<feature type="domain" description="TNFR-Cys" evidence="10">
    <location>
        <begin position="84"/>
        <end position="124"/>
    </location>
</feature>
<evidence type="ECO:0000256" key="7">
    <source>
        <dbReference type="SAM" id="Phobius"/>
    </source>
</evidence>
<dbReference type="PROSITE" id="PS00198">
    <property type="entry name" value="4FE4S_FER_1"/>
    <property type="match status" value="1"/>
</dbReference>
<reference evidence="12" key="2">
    <citation type="submission" date="2025-08" db="UniProtKB">
        <authorList>
            <consortium name="Ensembl"/>
        </authorList>
    </citation>
    <scope>IDENTIFICATION</scope>
</reference>
<dbReference type="SUPFAM" id="SSF47986">
    <property type="entry name" value="DEATH domain"/>
    <property type="match status" value="1"/>
</dbReference>
<feature type="chain" id="PRO_5017455547" description="Tumor necrosis factor receptor superfamily, member 1a" evidence="8">
    <location>
        <begin position="31"/>
        <end position="390"/>
    </location>
</feature>
<evidence type="ECO:0000256" key="8">
    <source>
        <dbReference type="SAM" id="SignalP"/>
    </source>
</evidence>
<evidence type="ECO:0000259" key="9">
    <source>
        <dbReference type="PROSITE" id="PS50017"/>
    </source>
</evidence>
<dbReference type="GO" id="GO:0006915">
    <property type="term" value="P:apoptotic process"/>
    <property type="evidence" value="ECO:0007669"/>
    <property type="project" value="UniProtKB-KW"/>
</dbReference>
<dbReference type="GO" id="GO:0043120">
    <property type="term" value="F:tumor necrosis factor binding"/>
    <property type="evidence" value="ECO:0007669"/>
    <property type="project" value="TreeGrafter"/>
</dbReference>
<organism evidence="12 13">
    <name type="scientific">Pygocentrus nattereri</name>
    <name type="common">Red-bellied piranha</name>
    <dbReference type="NCBI Taxonomy" id="42514"/>
    <lineage>
        <taxon>Eukaryota</taxon>
        <taxon>Metazoa</taxon>
        <taxon>Chordata</taxon>
        <taxon>Craniata</taxon>
        <taxon>Vertebrata</taxon>
        <taxon>Euteleostomi</taxon>
        <taxon>Actinopterygii</taxon>
        <taxon>Neopterygii</taxon>
        <taxon>Teleostei</taxon>
        <taxon>Ostariophysi</taxon>
        <taxon>Characiformes</taxon>
        <taxon>Characoidei</taxon>
        <taxon>Pygocentrus</taxon>
    </lineage>
</organism>
<keyword evidence="1" id="KW-0053">Apoptosis</keyword>
<feature type="disulfide bond" evidence="6">
    <location>
        <begin position="148"/>
        <end position="166"/>
    </location>
</feature>
<feature type="disulfide bond" evidence="6">
    <location>
        <begin position="106"/>
        <end position="124"/>
    </location>
</feature>
<evidence type="ECO:0000259" key="11">
    <source>
        <dbReference type="PROSITE" id="PS51379"/>
    </source>
</evidence>
<dbReference type="Pfam" id="PF00020">
    <property type="entry name" value="TNFR_c6"/>
    <property type="match status" value="2"/>
</dbReference>
<dbReference type="OrthoDB" id="9408020at2759"/>
<keyword evidence="7" id="KW-0812">Transmembrane</keyword>
<accession>A0A3B4CR87</accession>
<evidence type="ECO:0000259" key="10">
    <source>
        <dbReference type="PROSITE" id="PS50050"/>
    </source>
</evidence>
<keyword evidence="7" id="KW-1133">Transmembrane helix</keyword>
<dbReference type="PROSITE" id="PS50017">
    <property type="entry name" value="DEATH_DOMAIN"/>
    <property type="match status" value="1"/>
</dbReference>
<keyword evidence="2 8" id="KW-0732">Signal</keyword>
<reference evidence="12" key="3">
    <citation type="submission" date="2025-09" db="UniProtKB">
        <authorList>
            <consortium name="Ensembl"/>
        </authorList>
    </citation>
    <scope>IDENTIFICATION</scope>
</reference>
<evidence type="ECO:0000313" key="12">
    <source>
        <dbReference type="Ensembl" id="ENSPNAP00000013875.1"/>
    </source>
</evidence>
<feature type="repeat" description="TNFR-Cys" evidence="6">
    <location>
        <begin position="125"/>
        <end position="166"/>
    </location>
</feature>
<dbReference type="GeneTree" id="ENSGT00940000159540"/>
<dbReference type="PANTHER" id="PTHR46861">
    <property type="entry name" value="TUMOR NECROSIS FACTOR RECEPTOR SUPERFAMILY MEMBER 1A"/>
    <property type="match status" value="1"/>
</dbReference>
<dbReference type="GO" id="GO:0045121">
    <property type="term" value="C:membrane raft"/>
    <property type="evidence" value="ECO:0007669"/>
    <property type="project" value="TreeGrafter"/>
</dbReference>
<feature type="domain" description="4Fe-4S ferredoxin-type" evidence="11">
    <location>
        <begin position="171"/>
        <end position="200"/>
    </location>
</feature>
<dbReference type="InterPro" id="IPR017900">
    <property type="entry name" value="4Fe4S_Fe_S_CS"/>
</dbReference>
<feature type="disulfide bond" evidence="6">
    <location>
        <begin position="145"/>
        <end position="158"/>
    </location>
</feature>
<dbReference type="InterPro" id="IPR017896">
    <property type="entry name" value="4Fe4S_Fe-S-bd"/>
</dbReference>
<evidence type="ECO:0000313" key="13">
    <source>
        <dbReference type="Proteomes" id="UP001501920"/>
    </source>
</evidence>
<comment type="caution">
    <text evidence="6">Lacks conserved residue(s) required for the propagation of feature annotation.</text>
</comment>
<dbReference type="GeneID" id="108429038"/>
<feature type="disulfide bond" evidence="6">
    <location>
        <begin position="103"/>
        <end position="116"/>
    </location>
</feature>
<dbReference type="PROSITE" id="PS50050">
    <property type="entry name" value="TNFR_NGFR_2"/>
    <property type="match status" value="2"/>
</dbReference>
<evidence type="ECO:0008006" key="14">
    <source>
        <dbReference type="Google" id="ProtNLM"/>
    </source>
</evidence>
<evidence type="ECO:0000256" key="6">
    <source>
        <dbReference type="PROSITE-ProRule" id="PRU00206"/>
    </source>
</evidence>
<feature type="domain" description="Death" evidence="9">
    <location>
        <begin position="296"/>
        <end position="386"/>
    </location>
</feature>
<reference evidence="12 13" key="1">
    <citation type="submission" date="2020-10" db="EMBL/GenBank/DDBJ databases">
        <title>Pygocentrus nattereri (red-bellied piranha) genome, fPygNat1, primary haplotype.</title>
        <authorList>
            <person name="Myers G."/>
            <person name="Meyer A."/>
            <person name="Karagic N."/>
            <person name="Pippel M."/>
            <person name="Winkler S."/>
            <person name="Tracey A."/>
            <person name="Wood J."/>
            <person name="Formenti G."/>
            <person name="Howe K."/>
            <person name="Fedrigo O."/>
            <person name="Jarvis E.D."/>
        </authorList>
    </citation>
    <scope>NUCLEOTIDE SEQUENCE [LARGE SCALE GENOMIC DNA]</scope>
</reference>
<dbReference type="PANTHER" id="PTHR46861:SF1">
    <property type="entry name" value="TUMOR NECROSIS FACTOR RECEPTOR SUPERFAMILY MEMBER 1A"/>
    <property type="match status" value="1"/>
</dbReference>
<feature type="disulfide bond" evidence="6">
    <location>
        <begin position="85"/>
        <end position="100"/>
    </location>
</feature>
<dbReference type="OMA" id="IVETPCT"/>
<protein>
    <recommendedName>
        <fullName evidence="14">Tumor necrosis factor receptor superfamily, member 1a</fullName>
    </recommendedName>
</protein>
<dbReference type="SMART" id="SM00005">
    <property type="entry name" value="DEATH"/>
    <property type="match status" value="1"/>
</dbReference>
<dbReference type="GO" id="GO:0006954">
    <property type="term" value="P:inflammatory response"/>
    <property type="evidence" value="ECO:0007669"/>
    <property type="project" value="TreeGrafter"/>
</dbReference>
<sequence length="390" mass="44747">MDTGHKRSKWRRTCVPYLLFLLPLLRQTDATMEYKNSTGSHAIQTETCAENEYLHDGICCDKCPPGFKLTDACRGKGLRSSCEKCDVDFYLDSTNYYRNCFSCTICKRNEVEKSPCTHKENRVCVCKPGYYRNSINLNTWSCSRCKKCGAGERESQPCSSNNNTVCECKDFHYRLNKYTCVLCKGCGEQCPDLCTTPSPSTVSPKPDPVLPVFIFPVLATAAVFAILLIAYEGIRRWRKKKRNQSESPDPEKDTIEQTQVHTKIKEEESILLTNHSVEHEQDQALPDCVPREIRTHEFIYFVLEVVPIKRFKELVRRLNVSEQDIDRAERDNYAFADAQYQMLKIWSDNASGGGRNILPRPLLQEFIDRLKDMNLNGCAESIENKYCTEA</sequence>
<dbReference type="CTD" id="7132"/>
<keyword evidence="7" id="KW-0472">Membrane</keyword>
<feature type="transmembrane region" description="Helical" evidence="7">
    <location>
        <begin position="209"/>
        <end position="231"/>
    </location>
</feature>
<evidence type="ECO:0000256" key="3">
    <source>
        <dbReference type="ARBA" id="ARBA00022737"/>
    </source>
</evidence>
<evidence type="ECO:0000256" key="5">
    <source>
        <dbReference type="ARBA" id="ARBA00023180"/>
    </source>
</evidence>
<dbReference type="InterPro" id="IPR001368">
    <property type="entry name" value="TNFR/NGFR_Cys_rich_reg"/>
</dbReference>
<dbReference type="Proteomes" id="UP001501920">
    <property type="component" value="Chromosome 3"/>
</dbReference>
<keyword evidence="4 6" id="KW-1015">Disulfide bond</keyword>
<keyword evidence="5" id="KW-0325">Glycoprotein</keyword>
<dbReference type="Pfam" id="PF00531">
    <property type="entry name" value="Death"/>
    <property type="match status" value="1"/>
</dbReference>
<feature type="signal peptide" evidence="8">
    <location>
        <begin position="1"/>
        <end position="30"/>
    </location>
</feature>
<proteinExistence type="predicted"/>
<name>A0A3B4CR87_PYGNA</name>
<dbReference type="AlphaFoldDB" id="A0A3B4CR87"/>
<dbReference type="RefSeq" id="XP_017555987.1">
    <property type="nucleotide sequence ID" value="XM_017700498.2"/>
</dbReference>
<dbReference type="InterPro" id="IPR052493">
    <property type="entry name" value="TNFRSF1A"/>
</dbReference>
<dbReference type="PROSITE" id="PS51379">
    <property type="entry name" value="4FE4S_FER_2"/>
    <property type="match status" value="1"/>
</dbReference>
<keyword evidence="13" id="KW-1185">Reference proteome</keyword>